<comment type="caution">
    <text evidence="2">The sequence shown here is derived from an EMBL/GenBank/DDBJ whole genome shotgun (WGS) entry which is preliminary data.</text>
</comment>
<name>A0A3L6KYF8_9TRYP</name>
<organism evidence="2 3">
    <name type="scientific">Trypanosoma brucei equiperdum</name>
    <dbReference type="NCBI Taxonomy" id="630700"/>
    <lineage>
        <taxon>Eukaryota</taxon>
        <taxon>Discoba</taxon>
        <taxon>Euglenozoa</taxon>
        <taxon>Kinetoplastea</taxon>
        <taxon>Metakinetoplastina</taxon>
        <taxon>Trypanosomatida</taxon>
        <taxon>Trypanosomatidae</taxon>
        <taxon>Trypanosoma</taxon>
    </lineage>
</organism>
<sequence>MALRDIVGKQMLRQTVLQPRLKLLAGRVVSIEEGWRLARLVREGEEHASAVAVEAAEGMVAPSSVVLEDDVSKRILLLRHKKRKEGDTKAAVRYAQRSRAVPVVGKVAPEVRDIALNVLRKNPIGRAELRARHERSKAKRATKGSDSTRAKRAGRL</sequence>
<evidence type="ECO:0000313" key="2">
    <source>
        <dbReference type="EMBL" id="RHW67300.1"/>
    </source>
</evidence>
<feature type="region of interest" description="Disordered" evidence="1">
    <location>
        <begin position="127"/>
        <end position="156"/>
    </location>
</feature>
<reference evidence="2 3" key="1">
    <citation type="submission" date="2018-09" db="EMBL/GenBank/DDBJ databases">
        <title>whole genome sequence of T. equiperdum IVM-t1 strain.</title>
        <authorList>
            <person name="Suganuma K."/>
        </authorList>
    </citation>
    <scope>NUCLEOTIDE SEQUENCE [LARGE SCALE GENOMIC DNA]</scope>
    <source>
        <strain evidence="2 3">IVM-t1</strain>
    </source>
</reference>
<dbReference type="EMBL" id="QSBY01000014">
    <property type="protein sequence ID" value="RHW67300.1"/>
    <property type="molecule type" value="Genomic_DNA"/>
</dbReference>
<proteinExistence type="predicted"/>
<accession>A0A3L6KYF8</accession>
<protein>
    <submittedName>
        <fullName evidence="2">Uncharacterized protein</fullName>
    </submittedName>
</protein>
<feature type="compositionally biased region" description="Basic residues" evidence="1">
    <location>
        <begin position="132"/>
        <end position="142"/>
    </location>
</feature>
<gene>
    <name evidence="2" type="ORF">DPX39_000023800</name>
</gene>
<dbReference type="AlphaFoldDB" id="A0A3L6KYF8"/>
<dbReference type="Proteomes" id="UP000266743">
    <property type="component" value="Unassembled WGS sequence"/>
</dbReference>
<evidence type="ECO:0000313" key="3">
    <source>
        <dbReference type="Proteomes" id="UP000266743"/>
    </source>
</evidence>
<evidence type="ECO:0000256" key="1">
    <source>
        <dbReference type="SAM" id="MobiDB-lite"/>
    </source>
</evidence>